<evidence type="ECO:0000256" key="7">
    <source>
        <dbReference type="SAM" id="MobiDB-lite"/>
    </source>
</evidence>
<dbReference type="InterPro" id="IPR002112">
    <property type="entry name" value="Leuzip_Jun"/>
</dbReference>
<keyword evidence="5" id="KW-0539">Nucleus</keyword>
<dbReference type="InterPro" id="IPR051027">
    <property type="entry name" value="bZIP_transcription_factors"/>
</dbReference>
<dbReference type="PRINTS" id="PR00043">
    <property type="entry name" value="LEUZIPPRJUN"/>
</dbReference>
<keyword evidence="4" id="KW-0804">Transcription</keyword>
<feature type="region of interest" description="Disordered" evidence="7">
    <location>
        <begin position="209"/>
        <end position="262"/>
    </location>
</feature>
<dbReference type="eggNOG" id="KOG1414">
    <property type="taxonomic scope" value="Eukaryota"/>
</dbReference>
<feature type="domain" description="BZIP" evidence="8">
    <location>
        <begin position="259"/>
        <end position="322"/>
    </location>
</feature>
<dbReference type="InterPro" id="IPR046347">
    <property type="entry name" value="bZIP_sf"/>
</dbReference>
<gene>
    <name evidence="9" type="ORF">SPPG_03108</name>
</gene>
<evidence type="ECO:0000256" key="4">
    <source>
        <dbReference type="ARBA" id="ARBA00023163"/>
    </source>
</evidence>
<dbReference type="STRING" id="645134.A0A0L0HJT4"/>
<dbReference type="Pfam" id="PF00170">
    <property type="entry name" value="bZIP_1"/>
    <property type="match status" value="1"/>
</dbReference>
<dbReference type="SUPFAM" id="SSF57959">
    <property type="entry name" value="Leucine zipper domain"/>
    <property type="match status" value="1"/>
</dbReference>
<keyword evidence="3" id="KW-0238">DNA-binding</keyword>
<name>A0A0L0HJT4_SPIPD</name>
<dbReference type="InParanoid" id="A0A0L0HJT4"/>
<keyword evidence="2" id="KW-0805">Transcription regulation</keyword>
<dbReference type="GeneID" id="27686651"/>
<dbReference type="EMBL" id="KQ257454">
    <property type="protein sequence ID" value="KND01298.1"/>
    <property type="molecule type" value="Genomic_DNA"/>
</dbReference>
<evidence type="ECO:0000313" key="9">
    <source>
        <dbReference type="EMBL" id="KND01298.1"/>
    </source>
</evidence>
<accession>A0A0L0HJT4</accession>
<dbReference type="AlphaFoldDB" id="A0A0L0HJT4"/>
<dbReference type="GO" id="GO:0005634">
    <property type="term" value="C:nucleus"/>
    <property type="evidence" value="ECO:0007669"/>
    <property type="project" value="UniProtKB-SubCell"/>
</dbReference>
<dbReference type="PROSITE" id="PS50217">
    <property type="entry name" value="BZIP"/>
    <property type="match status" value="1"/>
</dbReference>
<dbReference type="PANTHER" id="PTHR19304">
    <property type="entry name" value="CYCLIC-AMP RESPONSE ELEMENT BINDING PROTEIN"/>
    <property type="match status" value="1"/>
</dbReference>
<evidence type="ECO:0000256" key="6">
    <source>
        <dbReference type="SAM" id="Coils"/>
    </source>
</evidence>
<feature type="coiled-coil region" evidence="6">
    <location>
        <begin position="284"/>
        <end position="318"/>
    </location>
</feature>
<organism evidence="9 10">
    <name type="scientific">Spizellomyces punctatus (strain DAOM BR117)</name>
    <dbReference type="NCBI Taxonomy" id="645134"/>
    <lineage>
        <taxon>Eukaryota</taxon>
        <taxon>Fungi</taxon>
        <taxon>Fungi incertae sedis</taxon>
        <taxon>Chytridiomycota</taxon>
        <taxon>Chytridiomycota incertae sedis</taxon>
        <taxon>Chytridiomycetes</taxon>
        <taxon>Spizellomycetales</taxon>
        <taxon>Spizellomycetaceae</taxon>
        <taxon>Spizellomyces</taxon>
    </lineage>
</organism>
<dbReference type="GO" id="GO:0003700">
    <property type="term" value="F:DNA-binding transcription factor activity"/>
    <property type="evidence" value="ECO:0007669"/>
    <property type="project" value="InterPro"/>
</dbReference>
<proteinExistence type="predicted"/>
<dbReference type="OrthoDB" id="295274at2759"/>
<dbReference type="Proteomes" id="UP000053201">
    <property type="component" value="Unassembled WGS sequence"/>
</dbReference>
<evidence type="ECO:0000256" key="5">
    <source>
        <dbReference type="ARBA" id="ARBA00023242"/>
    </source>
</evidence>
<sequence length="389" mass="43077">MSSAMVFMSDTLPTPTLLMQQPEISLMDDPAIATPTRFLQECSEFKFTPGIITRYCSGDFNPFENSFKEKMEASGVLGDATTESIPSSTMPPSSWQALASSTPLTIQKRTSVQPLHIPTPMDTTIGSGSPVDIHATTIPPVVAPAALGVDPHVHMYVSMEPMSIPMSAPASAYPMHVHPQELQQMPHMPQLDTMPTIVDPQALKVHREEPVAPNHKLQRDNRRDSAISTTTSESDEPRKSSPPRNGKRKGGPPTEEEQDEKRKRFLERNRLAASKCRMKKKQWLQDLENRSTDASAKNRQLQMIVTQLKEEVMMLKNQLLLHRNCSCNVIQQYISTSSQFTAHLHNPGQHMDPAHLNATPLPPSHHPPVGMSPMPPVGVAPMVPVAQSY</sequence>
<evidence type="ECO:0000313" key="10">
    <source>
        <dbReference type="Proteomes" id="UP000053201"/>
    </source>
</evidence>
<keyword evidence="10" id="KW-1185">Reference proteome</keyword>
<dbReference type="CDD" id="cd14687">
    <property type="entry name" value="bZIP_ATF2"/>
    <property type="match status" value="1"/>
</dbReference>
<evidence type="ECO:0000259" key="8">
    <source>
        <dbReference type="PROSITE" id="PS50217"/>
    </source>
</evidence>
<dbReference type="OMA" id="YAYSNIN"/>
<dbReference type="VEuPathDB" id="FungiDB:SPPG_03108"/>
<dbReference type="SMART" id="SM00338">
    <property type="entry name" value="BRLZ"/>
    <property type="match status" value="1"/>
</dbReference>
<keyword evidence="6" id="KW-0175">Coiled coil</keyword>
<dbReference type="PROSITE" id="PS00036">
    <property type="entry name" value="BZIP_BASIC"/>
    <property type="match status" value="1"/>
</dbReference>
<comment type="subcellular location">
    <subcellularLocation>
        <location evidence="1">Nucleus</location>
    </subcellularLocation>
</comment>
<dbReference type="RefSeq" id="XP_016609337.1">
    <property type="nucleotide sequence ID" value="XM_016751392.1"/>
</dbReference>
<reference evidence="9 10" key="1">
    <citation type="submission" date="2009-08" db="EMBL/GenBank/DDBJ databases">
        <title>The Genome Sequence of Spizellomyces punctatus strain DAOM BR117.</title>
        <authorList>
            <consortium name="The Broad Institute Genome Sequencing Platform"/>
            <person name="Russ C."/>
            <person name="Cuomo C."/>
            <person name="Shea T."/>
            <person name="Young S.K."/>
            <person name="Zeng Q."/>
            <person name="Koehrsen M."/>
            <person name="Haas B."/>
            <person name="Borodovsky M."/>
            <person name="Guigo R."/>
            <person name="Alvarado L."/>
            <person name="Berlin A."/>
            <person name="Bochicchio J."/>
            <person name="Borenstein D."/>
            <person name="Chapman S."/>
            <person name="Chen Z."/>
            <person name="Engels R."/>
            <person name="Freedman E."/>
            <person name="Gellesch M."/>
            <person name="Goldberg J."/>
            <person name="Griggs A."/>
            <person name="Gujja S."/>
            <person name="Heiman D."/>
            <person name="Hepburn T."/>
            <person name="Howarth C."/>
            <person name="Jen D."/>
            <person name="Larson L."/>
            <person name="Lewis B."/>
            <person name="Mehta T."/>
            <person name="Park D."/>
            <person name="Pearson M."/>
            <person name="Roberts A."/>
            <person name="Saif S."/>
            <person name="Shenoy N."/>
            <person name="Sisk P."/>
            <person name="Stolte C."/>
            <person name="Sykes S."/>
            <person name="Thomson T."/>
            <person name="Walk T."/>
            <person name="White J."/>
            <person name="Yandava C."/>
            <person name="Burger G."/>
            <person name="Gray M.W."/>
            <person name="Holland P.W.H."/>
            <person name="King N."/>
            <person name="Lang F.B.F."/>
            <person name="Roger A.J."/>
            <person name="Ruiz-Trillo I."/>
            <person name="Lander E."/>
            <person name="Nusbaum C."/>
        </authorList>
    </citation>
    <scope>NUCLEOTIDE SEQUENCE [LARGE SCALE GENOMIC DNA]</scope>
    <source>
        <strain evidence="9 10">DAOM BR117</strain>
    </source>
</reference>
<protein>
    <recommendedName>
        <fullName evidence="8">BZIP domain-containing protein</fullName>
    </recommendedName>
</protein>
<dbReference type="FunFam" id="1.20.5.170:FF:000053">
    <property type="entry name" value="BZIP transcription factor AtfA"/>
    <property type="match status" value="1"/>
</dbReference>
<evidence type="ECO:0000256" key="1">
    <source>
        <dbReference type="ARBA" id="ARBA00004123"/>
    </source>
</evidence>
<dbReference type="InterPro" id="IPR004827">
    <property type="entry name" value="bZIP"/>
</dbReference>
<evidence type="ECO:0000256" key="3">
    <source>
        <dbReference type="ARBA" id="ARBA00023125"/>
    </source>
</evidence>
<dbReference type="Gene3D" id="1.20.5.170">
    <property type="match status" value="1"/>
</dbReference>
<dbReference type="GO" id="GO:0003677">
    <property type="term" value="F:DNA binding"/>
    <property type="evidence" value="ECO:0007669"/>
    <property type="project" value="UniProtKB-KW"/>
</dbReference>
<evidence type="ECO:0000256" key="2">
    <source>
        <dbReference type="ARBA" id="ARBA00023015"/>
    </source>
</evidence>